<accession>A0A7U4J8W3</accession>
<dbReference type="EMBL" id="CP010836">
    <property type="protein sequence ID" value="AJP72400.1"/>
    <property type="molecule type" value="Genomic_DNA"/>
</dbReference>
<evidence type="ECO:0000313" key="1">
    <source>
        <dbReference type="EMBL" id="AJP72400.1"/>
    </source>
</evidence>
<reference evidence="1 2" key="1">
    <citation type="journal article" date="2015" name="Int. J. Syst. Evol. Microbiol.">
        <title>Sphingomonas hengshuiensis sp. nov., isolated from lake wetland.</title>
        <authorList>
            <person name="Wei S."/>
            <person name="Wang T."/>
            <person name="Liu H."/>
            <person name="Zhang C."/>
            <person name="Guo J."/>
            <person name="Wang Q."/>
            <person name="Liang K."/>
            <person name="Zhang Z."/>
        </authorList>
    </citation>
    <scope>NUCLEOTIDE SEQUENCE [LARGE SCALE GENOMIC DNA]</scope>
    <source>
        <strain evidence="1 2">WHSC-8</strain>
    </source>
</reference>
<reference evidence="1 2" key="2">
    <citation type="submission" date="2015-02" db="EMBL/GenBank/DDBJ databases">
        <title>The complete genome of Sphingomonas hengshuiensis sp. WHSC-8 isolated from soil of Hengshui Lake.</title>
        <authorList>
            <person name="Wei S."/>
            <person name="Guo J."/>
            <person name="Su C."/>
            <person name="Wu R."/>
            <person name="Zhang Z."/>
            <person name="Liang K."/>
            <person name="Li H."/>
            <person name="Wang T."/>
            <person name="Liu H."/>
            <person name="Zhang C."/>
            <person name="Li Z."/>
            <person name="Wang Q."/>
            <person name="Meng J."/>
        </authorList>
    </citation>
    <scope>NUCLEOTIDE SEQUENCE [LARGE SCALE GENOMIC DNA]</scope>
    <source>
        <strain evidence="1 2">WHSC-8</strain>
    </source>
</reference>
<sequence length="429" mass="45734">MTSGHEKALSFASPRAAGRYRRLFQVAITHNFYARTGGKCRDFRVVPTDATARLMASLGLAMNDEGAGFSVFFQEGELDNILSYVRRSASGPEGQSGFWSRLTFLLELTRADFIGITALPIGMRQSQQNLFGTNIDAHLPDAGADAATAETPAGPAAVLSAGRFLDSAALRPTVSASVELLVPGTTARVTVQDLSGAVVLAWPTPEEAAEDAAGEAAEAAGTSSPLRAPKRIALDFSGLAHDLYTITAFDDSGDIQPGTPREVLFVPPESDSLVLLDMLFTQPTPDSGGIYPLPSLFGTVDRDASVADTQYRLPFDARQTYWRYYVAPHVRGAQLDALAIVGPGAAFEADPVPVLLPDGSFATLFTTQTPLALRQQSLERFALRGVRRDPSGRENAIRVAPLPVAPPAPVWPAANDQPIAGTSEMFIYV</sequence>
<dbReference type="OrthoDB" id="7548514at2"/>
<evidence type="ECO:0000313" key="2">
    <source>
        <dbReference type="Proteomes" id="UP000032300"/>
    </source>
</evidence>
<dbReference type="AlphaFoldDB" id="A0A7U4J8W3"/>
<proteinExistence type="predicted"/>
<dbReference type="KEGG" id="sphi:TS85_12295"/>
<keyword evidence="2" id="KW-1185">Reference proteome</keyword>
<name>A0A7U4J8W3_9SPHN</name>
<dbReference type="RefSeq" id="WP_044332502.1">
    <property type="nucleotide sequence ID" value="NZ_CP010836.1"/>
</dbReference>
<dbReference type="Proteomes" id="UP000032300">
    <property type="component" value="Chromosome"/>
</dbReference>
<organism evidence="1 2">
    <name type="scientific">Sphingomonas hengshuiensis</name>
    <dbReference type="NCBI Taxonomy" id="1609977"/>
    <lineage>
        <taxon>Bacteria</taxon>
        <taxon>Pseudomonadati</taxon>
        <taxon>Pseudomonadota</taxon>
        <taxon>Alphaproteobacteria</taxon>
        <taxon>Sphingomonadales</taxon>
        <taxon>Sphingomonadaceae</taxon>
        <taxon>Sphingomonas</taxon>
    </lineage>
</organism>
<gene>
    <name evidence="1" type="ORF">TS85_12295</name>
</gene>
<protein>
    <submittedName>
        <fullName evidence="1">Uncharacterized protein</fullName>
    </submittedName>
</protein>